<proteinExistence type="inferred from homology"/>
<evidence type="ECO:0000256" key="6">
    <source>
        <dbReference type="ARBA" id="ARBA00035661"/>
    </source>
</evidence>
<feature type="domain" description="Ciliary microtubule inner protein 2A-C-like" evidence="9">
    <location>
        <begin position="297"/>
        <end position="322"/>
    </location>
</feature>
<dbReference type="Pfam" id="PF10629">
    <property type="entry name" value="CMI2B-like"/>
    <property type="match status" value="2"/>
</dbReference>
<keyword evidence="3" id="KW-0206">Cytoskeleton</keyword>
<dbReference type="GeneID" id="107105539"/>
<protein>
    <recommendedName>
        <fullName evidence="7">Ciliary microtubule inner protein 2B</fullName>
    </recommendedName>
</protein>
<evidence type="ECO:0000256" key="4">
    <source>
        <dbReference type="ARBA" id="ARBA00023273"/>
    </source>
</evidence>
<keyword evidence="2" id="KW-0963">Cytoplasm</keyword>
<dbReference type="Proteomes" id="UP000694871">
    <property type="component" value="Unplaced"/>
</dbReference>
<evidence type="ECO:0000313" key="10">
    <source>
        <dbReference type="Proteomes" id="UP000694871"/>
    </source>
</evidence>
<evidence type="ECO:0000256" key="5">
    <source>
        <dbReference type="ARBA" id="ARBA00035003"/>
    </source>
</evidence>
<evidence type="ECO:0000256" key="3">
    <source>
        <dbReference type="ARBA" id="ARBA00023212"/>
    </source>
</evidence>
<name>A0ABM1JHT4_GEKJA</name>
<gene>
    <name evidence="11" type="primary">FAM166B</name>
</gene>
<comment type="similarity">
    <text evidence="6">Belongs to the CIMIP2 family.</text>
</comment>
<feature type="domain" description="Ciliary microtubule inner protein 2A-C-like" evidence="9">
    <location>
        <begin position="61"/>
        <end position="87"/>
    </location>
</feature>
<dbReference type="InterPro" id="IPR018902">
    <property type="entry name" value="CMI2A-C-like_dom"/>
</dbReference>
<evidence type="ECO:0000313" key="11">
    <source>
        <dbReference type="RefSeq" id="XP_015261021.1"/>
    </source>
</evidence>
<evidence type="ECO:0000256" key="8">
    <source>
        <dbReference type="SAM" id="MobiDB-lite"/>
    </source>
</evidence>
<evidence type="ECO:0000256" key="2">
    <source>
        <dbReference type="ARBA" id="ARBA00022490"/>
    </source>
</evidence>
<evidence type="ECO:0000259" key="9">
    <source>
        <dbReference type="Pfam" id="PF10629"/>
    </source>
</evidence>
<comment type="subcellular location">
    <subcellularLocation>
        <location evidence="1">Cytoplasm</location>
        <location evidence="1">Cytoskeleton</location>
        <location evidence="1">Cilium axoneme</location>
    </subcellularLocation>
</comment>
<feature type="region of interest" description="Disordered" evidence="8">
    <location>
        <begin position="172"/>
        <end position="220"/>
    </location>
</feature>
<evidence type="ECO:0000256" key="1">
    <source>
        <dbReference type="ARBA" id="ARBA00004430"/>
    </source>
</evidence>
<keyword evidence="4" id="KW-0966">Cell projection</keyword>
<reference evidence="11" key="1">
    <citation type="submission" date="2025-08" db="UniProtKB">
        <authorList>
            <consortium name="RefSeq"/>
        </authorList>
    </citation>
    <scope>IDENTIFICATION</scope>
</reference>
<feature type="region of interest" description="Disordered" evidence="8">
    <location>
        <begin position="1"/>
        <end position="22"/>
    </location>
</feature>
<accession>A0ABM1JHT4</accession>
<sequence>MRQDAKEGMIPSAPEEEEEGQTLSACCLPTAGLHQATALPVGPATWDRQHHTGAQCSEEPPPYAGHCPHYKFALGQTYGKLTSQQLTGPEGACHGQRLLQPNWCPRAHLDLPEEGVGEGHGANASLFSCCTIPGYTGFIPRAQHYFAKTYSQICKEAGQEFARQLVRGAGGRQARPVALTPQDVTPEVDLPPGEEKPRLAASPRGPSCASKPHPAPAAVEDGGPQKYFISGFTGFVPRARYLIGASYPTLSRQAWAEFRQTLRKHQQEASLEGGAHRRSDGRALPPLVVKTYPTDKGLLPHYQGYVPGYKFRFGRTYGHLTYDALGRSTPEEKLTPGHLP</sequence>
<evidence type="ECO:0000256" key="7">
    <source>
        <dbReference type="ARBA" id="ARBA00041163"/>
    </source>
</evidence>
<organism evidence="10 11">
    <name type="scientific">Gekko japonicus</name>
    <name type="common">Schlegel's Japanese gecko</name>
    <dbReference type="NCBI Taxonomy" id="146911"/>
    <lineage>
        <taxon>Eukaryota</taxon>
        <taxon>Metazoa</taxon>
        <taxon>Chordata</taxon>
        <taxon>Craniata</taxon>
        <taxon>Vertebrata</taxon>
        <taxon>Euteleostomi</taxon>
        <taxon>Lepidosauria</taxon>
        <taxon>Squamata</taxon>
        <taxon>Bifurcata</taxon>
        <taxon>Gekkota</taxon>
        <taxon>Gekkonidae</taxon>
        <taxon>Gekkoninae</taxon>
        <taxon>Gekko</taxon>
    </lineage>
</organism>
<keyword evidence="10" id="KW-1185">Reference proteome</keyword>
<comment type="function">
    <text evidence="5">Microtubule inner protein (MIP) part of the dynein-decorated doublet microtubules (DMTs) in cilia axoneme, which is required for motile cilia beating.</text>
</comment>
<dbReference type="PANTHER" id="PTHR22146">
    <property type="entry name" value="CAT EYE SYNDROME CRITICAL REGION PROTEIN 6"/>
    <property type="match status" value="1"/>
</dbReference>
<dbReference type="PANTHER" id="PTHR22146:SF8">
    <property type="entry name" value="PROTEIN FAM166B"/>
    <property type="match status" value="1"/>
</dbReference>
<dbReference type="RefSeq" id="XP_015261021.1">
    <property type="nucleotide sequence ID" value="XM_015405535.1"/>
</dbReference>